<proteinExistence type="predicted"/>
<evidence type="ECO:0000313" key="3">
    <source>
        <dbReference type="Proteomes" id="UP000027195"/>
    </source>
</evidence>
<keyword evidence="3" id="KW-1185">Reference proteome</keyword>
<dbReference type="HOGENOM" id="CLU_2399385_0_0_1"/>
<name>A0A067NB71_BOTB1</name>
<sequence>MQVRPQLYLPPPPSSPPSYQKDCMAPPISNESRDISADPSHVLCTACRPAPITAHYPGCAPASHQGPPAQPTLLEMLASTSTTVNDCVGIVSL</sequence>
<gene>
    <name evidence="2" type="ORF">BOTBODRAFT_199234</name>
</gene>
<accession>A0A067NB71</accession>
<evidence type="ECO:0000313" key="2">
    <source>
        <dbReference type="EMBL" id="KDQ21332.1"/>
    </source>
</evidence>
<dbReference type="EMBL" id="KL198016">
    <property type="protein sequence ID" value="KDQ21332.1"/>
    <property type="molecule type" value="Genomic_DNA"/>
</dbReference>
<evidence type="ECO:0000256" key="1">
    <source>
        <dbReference type="SAM" id="MobiDB-lite"/>
    </source>
</evidence>
<protein>
    <submittedName>
        <fullName evidence="2">Uncharacterized protein</fullName>
    </submittedName>
</protein>
<dbReference type="AlphaFoldDB" id="A0A067NB71"/>
<reference evidence="3" key="1">
    <citation type="journal article" date="2014" name="Proc. Natl. Acad. Sci. U.S.A.">
        <title>Extensive sampling of basidiomycete genomes demonstrates inadequacy of the white-rot/brown-rot paradigm for wood decay fungi.</title>
        <authorList>
            <person name="Riley R."/>
            <person name="Salamov A.A."/>
            <person name="Brown D.W."/>
            <person name="Nagy L.G."/>
            <person name="Floudas D."/>
            <person name="Held B.W."/>
            <person name="Levasseur A."/>
            <person name="Lombard V."/>
            <person name="Morin E."/>
            <person name="Otillar R."/>
            <person name="Lindquist E.A."/>
            <person name="Sun H."/>
            <person name="LaButti K.M."/>
            <person name="Schmutz J."/>
            <person name="Jabbour D."/>
            <person name="Luo H."/>
            <person name="Baker S.E."/>
            <person name="Pisabarro A.G."/>
            <person name="Walton J.D."/>
            <person name="Blanchette R.A."/>
            <person name="Henrissat B."/>
            <person name="Martin F."/>
            <person name="Cullen D."/>
            <person name="Hibbett D.S."/>
            <person name="Grigoriev I.V."/>
        </authorList>
    </citation>
    <scope>NUCLEOTIDE SEQUENCE [LARGE SCALE GENOMIC DNA]</scope>
    <source>
        <strain evidence="3">FD-172 SS1</strain>
    </source>
</reference>
<dbReference type="InParanoid" id="A0A067NB71"/>
<dbReference type="Proteomes" id="UP000027195">
    <property type="component" value="Unassembled WGS sequence"/>
</dbReference>
<organism evidence="2 3">
    <name type="scientific">Botryobasidium botryosum (strain FD-172 SS1)</name>
    <dbReference type="NCBI Taxonomy" id="930990"/>
    <lineage>
        <taxon>Eukaryota</taxon>
        <taxon>Fungi</taxon>
        <taxon>Dikarya</taxon>
        <taxon>Basidiomycota</taxon>
        <taxon>Agaricomycotina</taxon>
        <taxon>Agaricomycetes</taxon>
        <taxon>Cantharellales</taxon>
        <taxon>Botryobasidiaceae</taxon>
        <taxon>Botryobasidium</taxon>
    </lineage>
</organism>
<feature type="region of interest" description="Disordered" evidence="1">
    <location>
        <begin position="1"/>
        <end position="35"/>
    </location>
</feature>